<dbReference type="Gene3D" id="3.40.250.10">
    <property type="entry name" value="Rhodanese-like domain"/>
    <property type="match status" value="1"/>
</dbReference>
<accession>A0ABQ1NRP5</accession>
<dbReference type="InterPro" id="IPR001763">
    <property type="entry name" value="Rhodanese-like_dom"/>
</dbReference>
<protein>
    <recommendedName>
        <fullName evidence="1">Rhodanese domain-containing protein</fullName>
    </recommendedName>
</protein>
<feature type="domain" description="Rhodanese" evidence="1">
    <location>
        <begin position="35"/>
        <end position="111"/>
    </location>
</feature>
<keyword evidence="3" id="KW-1185">Reference proteome</keyword>
<reference evidence="3" key="1">
    <citation type="journal article" date="2019" name="Int. J. Syst. Evol. Microbiol.">
        <title>The Global Catalogue of Microorganisms (GCM) 10K type strain sequencing project: providing services to taxonomists for standard genome sequencing and annotation.</title>
        <authorList>
            <consortium name="The Broad Institute Genomics Platform"/>
            <consortium name="The Broad Institute Genome Sequencing Center for Infectious Disease"/>
            <person name="Wu L."/>
            <person name="Ma J."/>
        </authorList>
    </citation>
    <scope>NUCLEOTIDE SEQUENCE [LARGE SCALE GENOMIC DNA]</scope>
    <source>
        <strain evidence="3">CCM 7282</strain>
    </source>
</reference>
<sequence length="111" mass="12711">MELLFAITASLGILAVTRFAIPRWKLKKIDQQIALDERFCVIDIRDYISAHNSPFPGAENIPLSYLPRALKEQFDCQKEVLVVSDDIRGARIAANLFRKKRKKNIYYVTAA</sequence>
<evidence type="ECO:0000313" key="2">
    <source>
        <dbReference type="EMBL" id="GGC80945.1"/>
    </source>
</evidence>
<dbReference type="Proteomes" id="UP000619534">
    <property type="component" value="Unassembled WGS sequence"/>
</dbReference>
<dbReference type="SUPFAM" id="SSF52821">
    <property type="entry name" value="Rhodanese/Cell cycle control phosphatase"/>
    <property type="match status" value="1"/>
</dbReference>
<dbReference type="RefSeq" id="WP_062440672.1">
    <property type="nucleotide sequence ID" value="NZ_BMCJ01000002.1"/>
</dbReference>
<proteinExistence type="predicted"/>
<organism evidence="2 3">
    <name type="scientific">Thalassobacillus devorans</name>
    <dbReference type="NCBI Taxonomy" id="279813"/>
    <lineage>
        <taxon>Bacteria</taxon>
        <taxon>Bacillati</taxon>
        <taxon>Bacillota</taxon>
        <taxon>Bacilli</taxon>
        <taxon>Bacillales</taxon>
        <taxon>Bacillaceae</taxon>
        <taxon>Thalassobacillus</taxon>
    </lineage>
</organism>
<dbReference type="PROSITE" id="PS50206">
    <property type="entry name" value="RHODANESE_3"/>
    <property type="match status" value="1"/>
</dbReference>
<evidence type="ECO:0000259" key="1">
    <source>
        <dbReference type="PROSITE" id="PS50206"/>
    </source>
</evidence>
<dbReference type="CDD" id="cd00158">
    <property type="entry name" value="RHOD"/>
    <property type="match status" value="1"/>
</dbReference>
<dbReference type="InterPro" id="IPR036873">
    <property type="entry name" value="Rhodanese-like_dom_sf"/>
</dbReference>
<comment type="caution">
    <text evidence="2">The sequence shown here is derived from an EMBL/GenBank/DDBJ whole genome shotgun (WGS) entry which is preliminary data.</text>
</comment>
<evidence type="ECO:0000313" key="3">
    <source>
        <dbReference type="Proteomes" id="UP000619534"/>
    </source>
</evidence>
<name>A0ABQ1NRP5_9BACI</name>
<gene>
    <name evidence="2" type="ORF">GCM10007216_09330</name>
</gene>
<dbReference type="EMBL" id="BMCJ01000002">
    <property type="protein sequence ID" value="GGC80945.1"/>
    <property type="molecule type" value="Genomic_DNA"/>
</dbReference>